<dbReference type="RefSeq" id="WP_316559480.1">
    <property type="nucleotide sequence ID" value="NZ_CP131062.1"/>
</dbReference>
<dbReference type="AlphaFoldDB" id="A0AA97A755"/>
<feature type="transmembrane region" description="Helical" evidence="1">
    <location>
        <begin position="90"/>
        <end position="116"/>
    </location>
</feature>
<proteinExistence type="predicted"/>
<keyword evidence="1" id="KW-0812">Transmembrane</keyword>
<evidence type="ECO:0000313" key="2">
    <source>
        <dbReference type="EMBL" id="WNY27908.1"/>
    </source>
</evidence>
<keyword evidence="1" id="KW-1133">Transmembrane helix</keyword>
<keyword evidence="1" id="KW-0472">Membrane</keyword>
<name>A0AA97A755_9EURY</name>
<reference evidence="2 3" key="1">
    <citation type="submission" date="2023-07" db="EMBL/GenBank/DDBJ databases">
        <title>Closed genome sequence of Methanimicrococcus sp. Es2.</title>
        <authorList>
            <person name="Protasov E."/>
            <person name="Platt K."/>
            <person name="Reeh H."/>
            <person name="Poehlein A."/>
            <person name="Daniel R."/>
            <person name="Brune A."/>
        </authorList>
    </citation>
    <scope>NUCLEOTIDE SEQUENCE [LARGE SCALE GENOMIC DNA]</scope>
    <source>
        <strain evidence="2 3">Es2</strain>
    </source>
</reference>
<organism evidence="2 3">
    <name type="scientific">Methanimicrococcus stummii</name>
    <dbReference type="NCBI Taxonomy" id="3028294"/>
    <lineage>
        <taxon>Archaea</taxon>
        <taxon>Methanobacteriati</taxon>
        <taxon>Methanobacteriota</taxon>
        <taxon>Stenosarchaea group</taxon>
        <taxon>Methanomicrobia</taxon>
        <taxon>Methanosarcinales</taxon>
        <taxon>Methanosarcinaceae</taxon>
        <taxon>Methanimicrococcus</taxon>
    </lineage>
</organism>
<protein>
    <submittedName>
        <fullName evidence="2">Uncharacterized protein</fullName>
    </submittedName>
</protein>
<dbReference type="KEGG" id="mees:MmiEs2_00870"/>
<gene>
    <name evidence="2" type="ORF">MmiEs2_00870</name>
</gene>
<dbReference type="GeneID" id="85196538"/>
<dbReference type="Proteomes" id="UP001302662">
    <property type="component" value="Chromosome"/>
</dbReference>
<evidence type="ECO:0000313" key="3">
    <source>
        <dbReference type="Proteomes" id="UP001302662"/>
    </source>
</evidence>
<feature type="transmembrane region" description="Helical" evidence="1">
    <location>
        <begin position="49"/>
        <end position="78"/>
    </location>
</feature>
<accession>A0AA97A755</accession>
<evidence type="ECO:0000256" key="1">
    <source>
        <dbReference type="SAM" id="Phobius"/>
    </source>
</evidence>
<dbReference type="EMBL" id="CP131062">
    <property type="protein sequence ID" value="WNY27908.1"/>
    <property type="molecule type" value="Genomic_DNA"/>
</dbReference>
<sequence length="140" mass="15171">MNNKGNDEKSGEMKYNFAENSSSNKEIMEIISQSLLVPIRICKNVIKGLLLFAGALLVAIGYFTAFAFLIVGLTAIVIGIMNYTAGAGSAFLFAFGGGLLAVGLAAPIFYATNYVLREYIGLSVKTIRELKKSVYRIEVE</sequence>
<keyword evidence="3" id="KW-1185">Reference proteome</keyword>